<accession>M3FZY5</accession>
<proteinExistence type="predicted"/>
<dbReference type="AlphaFoldDB" id="M3FZY5"/>
<evidence type="ECO:0000313" key="3">
    <source>
        <dbReference type="Proteomes" id="UP000030760"/>
    </source>
</evidence>
<evidence type="ECO:0000259" key="1">
    <source>
        <dbReference type="Pfam" id="PF13700"/>
    </source>
</evidence>
<evidence type="ECO:0000313" key="2">
    <source>
        <dbReference type="EMBL" id="EMF57869.1"/>
    </source>
</evidence>
<dbReference type="Pfam" id="PF13700">
    <property type="entry name" value="DUF4158"/>
    <property type="match status" value="1"/>
</dbReference>
<dbReference type="EMBL" id="KB405056">
    <property type="protein sequence ID" value="EMF57869.1"/>
    <property type="molecule type" value="Genomic_DNA"/>
</dbReference>
<feature type="domain" description="DUF4158" evidence="1">
    <location>
        <begin position="1"/>
        <end position="69"/>
    </location>
</feature>
<dbReference type="InterPro" id="IPR025296">
    <property type="entry name" value="DUF4158"/>
</dbReference>
<gene>
    <name evidence="2" type="ORF">SBD_0541</name>
</gene>
<reference evidence="3" key="1">
    <citation type="journal article" date="2013" name="Genome Announc.">
        <title>Draft Genome Sequence of Streptomyces bottropensis ATCC 25435, a Bottromycin-Producing Actinomycete.</title>
        <authorList>
            <person name="Zhang H."/>
            <person name="Zhou W."/>
            <person name="Zhuang Y."/>
            <person name="Liang X."/>
            <person name="Liu T."/>
        </authorList>
    </citation>
    <scope>NUCLEOTIDE SEQUENCE [LARGE SCALE GENOMIC DNA]</scope>
    <source>
        <strain evidence="3">ATCC 25435</strain>
    </source>
</reference>
<organism evidence="2 3">
    <name type="scientific">Streptomyces bottropensis ATCC 25435</name>
    <dbReference type="NCBI Taxonomy" id="1054862"/>
    <lineage>
        <taxon>Bacteria</taxon>
        <taxon>Bacillati</taxon>
        <taxon>Actinomycetota</taxon>
        <taxon>Actinomycetes</taxon>
        <taxon>Kitasatosporales</taxon>
        <taxon>Streptomycetaceae</taxon>
        <taxon>Streptomyces</taxon>
    </lineage>
</organism>
<dbReference type="Proteomes" id="UP000030760">
    <property type="component" value="Unassembled WGS sequence"/>
</dbReference>
<name>M3FZY5_9ACTN</name>
<sequence length="174" mass="18370">MCTVRYVGRFPVGDPLDVPWSVVEHLAARLGIEDLSCVKRYTERLKTAYEREIRDAYGHHPIEDAEGPEVPDVAVRPVVDRRRGAGGAVQPGGGVAAAQPDAAGGCLGAGQAGRRGAVAERRLYATVAGAARRADASLSADLVALLGVPQGRRVSALERLRRPPTRTTGTGLAR</sequence>
<protein>
    <submittedName>
        <fullName evidence="2">Transposase Tn3 family protein</fullName>
    </submittedName>
</protein>